<dbReference type="PANTHER" id="PTHR11078:SF3">
    <property type="entry name" value="ANTITERMINATION NUSB DOMAIN-CONTAINING PROTEIN"/>
    <property type="match status" value="1"/>
</dbReference>
<keyword evidence="3" id="KW-0694">RNA-binding</keyword>
<reference evidence="7" key="1">
    <citation type="journal article" date="2014" name="Int. J. Syst. Evol. Microbiol.">
        <title>Complete genome sequence of Corynebacterium casei LMG S-19264T (=DSM 44701T), isolated from a smear-ripened cheese.</title>
        <authorList>
            <consortium name="US DOE Joint Genome Institute (JGI-PGF)"/>
            <person name="Walter F."/>
            <person name="Albersmeier A."/>
            <person name="Kalinowski J."/>
            <person name="Ruckert C."/>
        </authorList>
    </citation>
    <scope>NUCLEOTIDE SEQUENCE</scope>
    <source>
        <strain evidence="7">KCTC 12988</strain>
    </source>
</reference>
<dbReference type="PANTHER" id="PTHR11078">
    <property type="entry name" value="N UTILIZATION SUBSTANCE PROTEIN B-RELATED"/>
    <property type="match status" value="1"/>
</dbReference>
<gene>
    <name evidence="7" type="ORF">GCM10007100_11730</name>
</gene>
<dbReference type="SUPFAM" id="SSF48013">
    <property type="entry name" value="NusB-like"/>
    <property type="match status" value="1"/>
</dbReference>
<protein>
    <recommendedName>
        <fullName evidence="6">NusB/RsmB/TIM44 domain-containing protein</fullName>
    </recommendedName>
</protein>
<organism evidence="7 8">
    <name type="scientific">Roseibacillus persicicus</name>
    <dbReference type="NCBI Taxonomy" id="454148"/>
    <lineage>
        <taxon>Bacteria</taxon>
        <taxon>Pseudomonadati</taxon>
        <taxon>Verrucomicrobiota</taxon>
        <taxon>Verrucomicrobiia</taxon>
        <taxon>Verrucomicrobiales</taxon>
        <taxon>Verrucomicrobiaceae</taxon>
        <taxon>Roseibacillus</taxon>
    </lineage>
</organism>
<evidence type="ECO:0000256" key="5">
    <source>
        <dbReference type="ARBA" id="ARBA00023163"/>
    </source>
</evidence>
<dbReference type="Pfam" id="PF01029">
    <property type="entry name" value="NusB"/>
    <property type="match status" value="1"/>
</dbReference>
<dbReference type="EMBL" id="BMXI01000004">
    <property type="protein sequence ID" value="GHC47622.1"/>
    <property type="molecule type" value="Genomic_DNA"/>
</dbReference>
<dbReference type="Gene3D" id="1.10.940.10">
    <property type="entry name" value="NusB-like"/>
    <property type="match status" value="1"/>
</dbReference>
<feature type="domain" description="NusB/RsmB/TIM44" evidence="6">
    <location>
        <begin position="199"/>
        <end position="296"/>
    </location>
</feature>
<sequence length="298" mass="33553">MNSSPTPTNSSTVARRQIREAAIQLLHSSQSNTHQAEGTGDPWPLILAQPEGKITRTRARAVLHLQQNRPGRFKPIWEQRMVVQPLLETYYDDRAANRSYRKLLEAEQKLPDLLDILRRQLKSEKEPDRIEETLLKIRDFNKEALDQGSVLSDFLGPLESCPEPLKPLASKLPALLAAGELLRSLFAEKLPEIPEVKALLDAIDERNQLRNETEALYKLVVDNLPATDKLIAEQLENFSLERLAQVDRAVLRLATTELHHCPDIPPAVSINEAIEIARRYSGTESAGFVNGILDKLKS</sequence>
<comment type="similarity">
    <text evidence="1">Belongs to the NusB family.</text>
</comment>
<keyword evidence="8" id="KW-1185">Reference proteome</keyword>
<keyword evidence="5" id="KW-0804">Transcription</keyword>
<dbReference type="InterPro" id="IPR035926">
    <property type="entry name" value="NusB-like_sf"/>
</dbReference>
<keyword evidence="4" id="KW-0805">Transcription regulation</keyword>
<dbReference type="GO" id="GO:0031564">
    <property type="term" value="P:transcription antitermination"/>
    <property type="evidence" value="ECO:0007669"/>
    <property type="project" value="UniProtKB-KW"/>
</dbReference>
<evidence type="ECO:0000256" key="2">
    <source>
        <dbReference type="ARBA" id="ARBA00022814"/>
    </source>
</evidence>
<dbReference type="InterPro" id="IPR006027">
    <property type="entry name" value="NusB_RsmB_TIM44"/>
</dbReference>
<evidence type="ECO:0000313" key="7">
    <source>
        <dbReference type="EMBL" id="GHC47622.1"/>
    </source>
</evidence>
<evidence type="ECO:0000256" key="3">
    <source>
        <dbReference type="ARBA" id="ARBA00022884"/>
    </source>
</evidence>
<proteinExistence type="inferred from homology"/>
<evidence type="ECO:0000313" key="8">
    <source>
        <dbReference type="Proteomes" id="UP000644507"/>
    </source>
</evidence>
<dbReference type="NCBIfam" id="TIGR01951">
    <property type="entry name" value="nusB"/>
    <property type="match status" value="1"/>
</dbReference>
<dbReference type="Proteomes" id="UP000644507">
    <property type="component" value="Unassembled WGS sequence"/>
</dbReference>
<dbReference type="InterPro" id="IPR011605">
    <property type="entry name" value="NusB_fam"/>
</dbReference>
<dbReference type="AlphaFoldDB" id="A0A918TH47"/>
<comment type="caution">
    <text evidence="7">The sequence shown here is derived from an EMBL/GenBank/DDBJ whole genome shotgun (WGS) entry which is preliminary data.</text>
</comment>
<keyword evidence="2" id="KW-0889">Transcription antitermination</keyword>
<dbReference type="GO" id="GO:0006353">
    <property type="term" value="P:DNA-templated transcription termination"/>
    <property type="evidence" value="ECO:0007669"/>
    <property type="project" value="InterPro"/>
</dbReference>
<accession>A0A918TH47</accession>
<dbReference type="RefSeq" id="WP_189568242.1">
    <property type="nucleotide sequence ID" value="NZ_BMXI01000004.1"/>
</dbReference>
<dbReference type="GO" id="GO:0003723">
    <property type="term" value="F:RNA binding"/>
    <property type="evidence" value="ECO:0007669"/>
    <property type="project" value="UniProtKB-KW"/>
</dbReference>
<evidence type="ECO:0000259" key="6">
    <source>
        <dbReference type="Pfam" id="PF01029"/>
    </source>
</evidence>
<reference evidence="7" key="2">
    <citation type="submission" date="2020-09" db="EMBL/GenBank/DDBJ databases">
        <authorList>
            <person name="Sun Q."/>
            <person name="Kim S."/>
        </authorList>
    </citation>
    <scope>NUCLEOTIDE SEQUENCE</scope>
    <source>
        <strain evidence="7">KCTC 12988</strain>
    </source>
</reference>
<dbReference type="GO" id="GO:0005829">
    <property type="term" value="C:cytosol"/>
    <property type="evidence" value="ECO:0007669"/>
    <property type="project" value="TreeGrafter"/>
</dbReference>
<evidence type="ECO:0000256" key="4">
    <source>
        <dbReference type="ARBA" id="ARBA00023015"/>
    </source>
</evidence>
<evidence type="ECO:0000256" key="1">
    <source>
        <dbReference type="ARBA" id="ARBA00005952"/>
    </source>
</evidence>
<name>A0A918TH47_9BACT</name>